<dbReference type="Pfam" id="PF01869">
    <property type="entry name" value="BcrAD_BadFG"/>
    <property type="match status" value="1"/>
</dbReference>
<proteinExistence type="inferred from homology"/>
<dbReference type="EC" id="2.7.1.59" evidence="2"/>
<dbReference type="InterPro" id="IPR002731">
    <property type="entry name" value="ATPase_BadF"/>
</dbReference>
<accession>A0AA48I1W8</accession>
<dbReference type="GeneID" id="85491753"/>
<dbReference type="GO" id="GO:0045127">
    <property type="term" value="F:N-acetylglucosamine kinase activity"/>
    <property type="evidence" value="ECO:0007669"/>
    <property type="project" value="UniProtKB-EC"/>
</dbReference>
<evidence type="ECO:0000256" key="2">
    <source>
        <dbReference type="ARBA" id="ARBA00012122"/>
    </source>
</evidence>
<feature type="domain" description="ATPase BadF/BadG/BcrA/BcrD type" evidence="5">
    <location>
        <begin position="7"/>
        <end position="304"/>
    </location>
</feature>
<evidence type="ECO:0000256" key="3">
    <source>
        <dbReference type="ARBA" id="ARBA00014974"/>
    </source>
</evidence>
<evidence type="ECO:0000313" key="6">
    <source>
        <dbReference type="EMBL" id="BEI87882.1"/>
    </source>
</evidence>
<evidence type="ECO:0000259" key="5">
    <source>
        <dbReference type="Pfam" id="PF01869"/>
    </source>
</evidence>
<dbReference type="RefSeq" id="XP_060453148.1">
    <property type="nucleotide sequence ID" value="XM_060602123.1"/>
</dbReference>
<dbReference type="PANTHER" id="PTHR43190">
    <property type="entry name" value="N-ACETYL-D-GLUCOSAMINE KINASE"/>
    <property type="match status" value="1"/>
</dbReference>
<dbReference type="AlphaFoldDB" id="A0AA48I1W8"/>
<comment type="similarity">
    <text evidence="1">Belongs to the eukaryotic-type N-acetylglucosamine kinase family.</text>
</comment>
<dbReference type="KEGG" id="ccac:CcaHIS019_0106000"/>
<evidence type="ECO:0000256" key="1">
    <source>
        <dbReference type="ARBA" id="ARBA00006198"/>
    </source>
</evidence>
<protein>
    <recommendedName>
        <fullName evidence="3">N-acetyl-D-glucosamine kinase</fullName>
        <ecNumber evidence="2">2.7.1.59</ecNumber>
    </recommendedName>
    <alternativeName>
        <fullName evidence="4">GlcNAc kinase</fullName>
    </alternativeName>
</protein>
<evidence type="ECO:0000256" key="4">
    <source>
        <dbReference type="ARBA" id="ARBA00031123"/>
    </source>
</evidence>
<dbReference type="PANTHER" id="PTHR43190:SF3">
    <property type="entry name" value="N-ACETYL-D-GLUCOSAMINE KINASE"/>
    <property type="match status" value="1"/>
</dbReference>
<dbReference type="InterPro" id="IPR052519">
    <property type="entry name" value="Euk-type_GlcNAc_Kinase"/>
</dbReference>
<organism evidence="6 7">
    <name type="scientific">Cutaneotrichosporon cavernicola</name>
    <dbReference type="NCBI Taxonomy" id="279322"/>
    <lineage>
        <taxon>Eukaryota</taxon>
        <taxon>Fungi</taxon>
        <taxon>Dikarya</taxon>
        <taxon>Basidiomycota</taxon>
        <taxon>Agaricomycotina</taxon>
        <taxon>Tremellomycetes</taxon>
        <taxon>Trichosporonales</taxon>
        <taxon>Trichosporonaceae</taxon>
        <taxon>Cutaneotrichosporon</taxon>
    </lineage>
</organism>
<reference evidence="6" key="1">
    <citation type="journal article" date="2023" name="BMC Genomics">
        <title>Chromosome-level genome assemblies of Cutaneotrichosporon spp. (Trichosporonales, Basidiomycota) reveal imbalanced evolution between nucleotide sequences and chromosome synteny.</title>
        <authorList>
            <person name="Kobayashi Y."/>
            <person name="Kayamori A."/>
            <person name="Aoki K."/>
            <person name="Shiwa Y."/>
            <person name="Matsutani M."/>
            <person name="Fujita N."/>
            <person name="Sugita T."/>
            <person name="Iwasaki W."/>
            <person name="Tanaka N."/>
            <person name="Takashima M."/>
        </authorList>
    </citation>
    <scope>NUCLEOTIDE SEQUENCE</scope>
    <source>
        <strain evidence="6">HIS019</strain>
    </source>
</reference>
<keyword evidence="7" id="KW-1185">Reference proteome</keyword>
<dbReference type="Gene3D" id="3.30.420.40">
    <property type="match status" value="2"/>
</dbReference>
<dbReference type="Proteomes" id="UP001233271">
    <property type="component" value="Chromosome 1"/>
</dbReference>
<sequence length="330" mass="35409">MPYHLCIDGGGTKTSAFVAHTGTGPRTVVAVGNAGPSNLTFGLDECLAATREAVRNAIEALRKADPSARIAFPYDGVRFESVWAAYAGCTRQSDRDALLIPLQEMFGDVRLTGDGELLTAPAIGGPPHRFVTLICGTGSLALLWDYNKRADQLARSGGWGPLLDDAGSGWALGKEAVKSVLTFTANKCDLREWHRDILAHFGLHRTTGADRLIAASSTLDPAKSPSEGDALRKKRIADCSRIVVTAAEGGDDEALRLLGVVAEQVCSTLAPLVEVGRVTEKETMIVVAGGLGQVQVFWRQVEDRFAKRGWRFRTVKMPEPGRSGLEALIK</sequence>
<dbReference type="SUPFAM" id="SSF53067">
    <property type="entry name" value="Actin-like ATPase domain"/>
    <property type="match status" value="2"/>
</dbReference>
<name>A0AA48I1W8_9TREE</name>
<dbReference type="EMBL" id="AP028212">
    <property type="protein sequence ID" value="BEI87882.1"/>
    <property type="molecule type" value="Genomic_DNA"/>
</dbReference>
<gene>
    <name evidence="6" type="ORF">CcaverHIS019_0106000</name>
</gene>
<evidence type="ECO:0000313" key="7">
    <source>
        <dbReference type="Proteomes" id="UP001233271"/>
    </source>
</evidence>
<dbReference type="InterPro" id="IPR043129">
    <property type="entry name" value="ATPase_NBD"/>
</dbReference>